<dbReference type="Pfam" id="PF00534">
    <property type="entry name" value="Glycos_transf_1"/>
    <property type="match status" value="1"/>
</dbReference>
<name>A0A9X9YIV9_9BRAD</name>
<reference evidence="3 4" key="1">
    <citation type="journal article" date="2017" name="Syst. Appl. Microbiol.">
        <title>Soybeans inoculated with root zone soils of Canadian native legumes harbour diverse and novel Bradyrhizobium spp. that possess agricultural potential.</title>
        <authorList>
            <person name="Bromfield E.S.P."/>
            <person name="Cloutier S."/>
            <person name="Tambong J.T."/>
            <person name="Tran Thi T.V."/>
        </authorList>
    </citation>
    <scope>NUCLEOTIDE SEQUENCE [LARGE SCALE GENOMIC DNA]</scope>
    <source>
        <strain evidence="3 4">323S2</strain>
    </source>
</reference>
<gene>
    <name evidence="3" type="ORF">G6321_00034265</name>
</gene>
<evidence type="ECO:0000259" key="2">
    <source>
        <dbReference type="Pfam" id="PF13579"/>
    </source>
</evidence>
<evidence type="ECO:0000313" key="3">
    <source>
        <dbReference type="EMBL" id="UGX90864.1"/>
    </source>
</evidence>
<evidence type="ECO:0000313" key="4">
    <source>
        <dbReference type="Proteomes" id="UP000564836"/>
    </source>
</evidence>
<protein>
    <submittedName>
        <fullName evidence="3">Glycosyltransferase</fullName>
        <ecNumber evidence="3">2.4.-.-</ecNumber>
    </submittedName>
</protein>
<feature type="domain" description="Glycosyltransferase subfamily 4-like N-terminal" evidence="2">
    <location>
        <begin position="24"/>
        <end position="186"/>
    </location>
</feature>
<dbReference type="RefSeq" id="WP_207794695.1">
    <property type="nucleotide sequence ID" value="NZ_CP088280.1"/>
</dbReference>
<sequence length="396" mass="44154">MPQPEETPVRLLHVISSADPSNGGPIEGVRQRGLRLLEMGHQVEVACLDDPRAPHLESFPLPVHALGPPRGGYHFSTSLQPWLRAHAGGYDAVIVNGIWQYHSFAVWQVMRELRQPYVVFTHGMLDPWFKQNYPLKHLKKCLYWPWAEYRVLRDAAAVLFTSEDERLLARRSFWPYRAQEVVVSYGTRLPPQDAPPLREAFLAAHPELRGKRVLLFLGRLHAKKGCDLLVEAFAQVAAEEPRLHLLMAGPDQTGWVGQLKARTRALGVADRISWPGMLQGDAKWGAFHSSEAFVLPSHQENFGISVAEALGCGLSVLISDKVNIWREVQAAGAGLVAEDSLAGTLKNLRAWLAMSPEDRAAMGRRTHDLFADRFSVDRMATALIDVVRAVQASPRA</sequence>
<dbReference type="InterPro" id="IPR028098">
    <property type="entry name" value="Glyco_trans_4-like_N"/>
</dbReference>
<dbReference type="Pfam" id="PF13579">
    <property type="entry name" value="Glyco_trans_4_4"/>
    <property type="match status" value="1"/>
</dbReference>
<keyword evidence="3" id="KW-0328">Glycosyltransferase</keyword>
<dbReference type="EC" id="2.4.-.-" evidence="3"/>
<dbReference type="EMBL" id="CP088280">
    <property type="protein sequence ID" value="UGX90864.1"/>
    <property type="molecule type" value="Genomic_DNA"/>
</dbReference>
<proteinExistence type="predicted"/>
<dbReference type="Proteomes" id="UP000564836">
    <property type="component" value="Chromosome"/>
</dbReference>
<organism evidence="3 4">
    <name type="scientific">Bradyrhizobium barranii subsp. barranii</name>
    <dbReference type="NCBI Taxonomy" id="2823807"/>
    <lineage>
        <taxon>Bacteria</taxon>
        <taxon>Pseudomonadati</taxon>
        <taxon>Pseudomonadota</taxon>
        <taxon>Alphaproteobacteria</taxon>
        <taxon>Hyphomicrobiales</taxon>
        <taxon>Nitrobacteraceae</taxon>
        <taxon>Bradyrhizobium</taxon>
        <taxon>Bradyrhizobium barranii</taxon>
    </lineage>
</organism>
<dbReference type="Gene3D" id="3.40.50.2000">
    <property type="entry name" value="Glycogen Phosphorylase B"/>
    <property type="match status" value="2"/>
</dbReference>
<evidence type="ECO:0000259" key="1">
    <source>
        <dbReference type="Pfam" id="PF00534"/>
    </source>
</evidence>
<accession>A0A9X9YIV9</accession>
<dbReference type="PANTHER" id="PTHR12526">
    <property type="entry name" value="GLYCOSYLTRANSFERASE"/>
    <property type="match status" value="1"/>
</dbReference>
<dbReference type="AlphaFoldDB" id="A0A9X9YIV9"/>
<feature type="domain" description="Glycosyl transferase family 1" evidence="1">
    <location>
        <begin position="204"/>
        <end position="365"/>
    </location>
</feature>
<dbReference type="SUPFAM" id="SSF53756">
    <property type="entry name" value="UDP-Glycosyltransferase/glycogen phosphorylase"/>
    <property type="match status" value="1"/>
</dbReference>
<keyword evidence="3" id="KW-0808">Transferase</keyword>
<dbReference type="PANTHER" id="PTHR12526:SF636">
    <property type="entry name" value="BLL3647 PROTEIN"/>
    <property type="match status" value="1"/>
</dbReference>
<dbReference type="InterPro" id="IPR001296">
    <property type="entry name" value="Glyco_trans_1"/>
</dbReference>
<reference evidence="3 4" key="2">
    <citation type="journal article" date="2022" name="Int. J. Syst. Evol. Microbiol.">
        <title>Strains of Bradyrhizobium barranii sp. nov. associated with legumes native to Canada are symbionts of soybeans and belong to different subspecies (subsp. barranii subsp. nov. and subsp. apii subsp. nov.) and symbiovars (sv. glycinearum and sv. septentrionale).</title>
        <authorList>
            <person name="Bromfield E.S.P."/>
            <person name="Cloutier S."/>
            <person name="Wasai-Hara S."/>
            <person name="Minamisawa K."/>
        </authorList>
    </citation>
    <scope>NUCLEOTIDE SEQUENCE [LARGE SCALE GENOMIC DNA]</scope>
    <source>
        <strain evidence="3 4">323S2</strain>
    </source>
</reference>
<dbReference type="GO" id="GO:0016757">
    <property type="term" value="F:glycosyltransferase activity"/>
    <property type="evidence" value="ECO:0007669"/>
    <property type="project" value="UniProtKB-KW"/>
</dbReference>